<keyword evidence="1" id="KW-0472">Membrane</keyword>
<name>A0A497EUW0_9CREN</name>
<dbReference type="Proteomes" id="UP000272051">
    <property type="component" value="Unassembled WGS sequence"/>
</dbReference>
<feature type="transmembrane region" description="Helical" evidence="1">
    <location>
        <begin position="42"/>
        <end position="64"/>
    </location>
</feature>
<dbReference type="AlphaFoldDB" id="A0A497EUW0"/>
<keyword evidence="1" id="KW-1133">Transmembrane helix</keyword>
<evidence type="ECO:0000313" key="2">
    <source>
        <dbReference type="EMBL" id="RLE50500.1"/>
    </source>
</evidence>
<dbReference type="EMBL" id="QMQX01000168">
    <property type="protein sequence ID" value="RLE50500.1"/>
    <property type="molecule type" value="Genomic_DNA"/>
</dbReference>
<evidence type="ECO:0000313" key="3">
    <source>
        <dbReference type="Proteomes" id="UP000272051"/>
    </source>
</evidence>
<sequence>MSTTPISKRFLITLLIATPLSSAVLAGSVGYILNSANAPLTTLLLAVLISAFVPVFISVLIVYAKVRKFKAVKKPS</sequence>
<organism evidence="2 3">
    <name type="scientific">Thermoproteota archaeon</name>
    <dbReference type="NCBI Taxonomy" id="2056631"/>
    <lineage>
        <taxon>Archaea</taxon>
        <taxon>Thermoproteota</taxon>
    </lineage>
</organism>
<evidence type="ECO:0000256" key="1">
    <source>
        <dbReference type="SAM" id="Phobius"/>
    </source>
</evidence>
<gene>
    <name evidence="2" type="ORF">DRJ33_07375</name>
</gene>
<protein>
    <submittedName>
        <fullName evidence="2">Uncharacterized protein</fullName>
    </submittedName>
</protein>
<reference evidence="2 3" key="1">
    <citation type="submission" date="2018-06" db="EMBL/GenBank/DDBJ databases">
        <title>Extensive metabolic versatility and redundancy in microbially diverse, dynamic hydrothermal sediments.</title>
        <authorList>
            <person name="Dombrowski N."/>
            <person name="Teske A."/>
            <person name="Baker B.J."/>
        </authorList>
    </citation>
    <scope>NUCLEOTIDE SEQUENCE [LARGE SCALE GENOMIC DNA]</scope>
    <source>
        <strain evidence="2">B34_G17</strain>
    </source>
</reference>
<comment type="caution">
    <text evidence="2">The sequence shown here is derived from an EMBL/GenBank/DDBJ whole genome shotgun (WGS) entry which is preliminary data.</text>
</comment>
<accession>A0A497EUW0</accession>
<proteinExistence type="predicted"/>
<keyword evidence="1" id="KW-0812">Transmembrane</keyword>